<keyword evidence="3" id="KW-0325">Glycoprotein</keyword>
<evidence type="ECO:0000313" key="9">
    <source>
        <dbReference type="Proteomes" id="UP000694620"/>
    </source>
</evidence>
<dbReference type="Pfam" id="PF07679">
    <property type="entry name" value="I-set"/>
    <property type="match status" value="1"/>
</dbReference>
<name>A0A8C4TMJ9_ERPCA</name>
<reference evidence="8" key="2">
    <citation type="submission" date="2025-09" db="UniProtKB">
        <authorList>
            <consortium name="Ensembl"/>
        </authorList>
    </citation>
    <scope>IDENTIFICATION</scope>
</reference>
<organism evidence="8 9">
    <name type="scientific">Erpetoichthys calabaricus</name>
    <name type="common">Rope fish</name>
    <name type="synonym">Calamoichthys calabaricus</name>
    <dbReference type="NCBI Taxonomy" id="27687"/>
    <lineage>
        <taxon>Eukaryota</taxon>
        <taxon>Metazoa</taxon>
        <taxon>Chordata</taxon>
        <taxon>Craniata</taxon>
        <taxon>Vertebrata</taxon>
        <taxon>Euteleostomi</taxon>
        <taxon>Actinopterygii</taxon>
        <taxon>Polypteriformes</taxon>
        <taxon>Polypteridae</taxon>
        <taxon>Erpetoichthys</taxon>
    </lineage>
</organism>
<dbReference type="InterPro" id="IPR007110">
    <property type="entry name" value="Ig-like_dom"/>
</dbReference>
<protein>
    <submittedName>
        <fullName evidence="8">Carcinoembryonic antigen-related cell adhesion molecule 6-like</fullName>
    </submittedName>
</protein>
<feature type="domain" description="Ig-like" evidence="7">
    <location>
        <begin position="225"/>
        <end position="303"/>
    </location>
</feature>
<feature type="transmembrane region" description="Helical" evidence="5">
    <location>
        <begin position="319"/>
        <end position="345"/>
    </location>
</feature>
<evidence type="ECO:0000256" key="6">
    <source>
        <dbReference type="SAM" id="SignalP"/>
    </source>
</evidence>
<dbReference type="AlphaFoldDB" id="A0A8C4TMJ9"/>
<keyword evidence="1 6" id="KW-0732">Signal</keyword>
<dbReference type="Pfam" id="PF13895">
    <property type="entry name" value="Ig_2"/>
    <property type="match status" value="1"/>
</dbReference>
<keyword evidence="9" id="KW-1185">Reference proteome</keyword>
<dbReference type="InterPro" id="IPR003598">
    <property type="entry name" value="Ig_sub2"/>
</dbReference>
<evidence type="ECO:0000256" key="3">
    <source>
        <dbReference type="ARBA" id="ARBA00023180"/>
    </source>
</evidence>
<dbReference type="InterPro" id="IPR003599">
    <property type="entry name" value="Ig_sub"/>
</dbReference>
<proteinExistence type="predicted"/>
<feature type="signal peptide" evidence="6">
    <location>
        <begin position="1"/>
        <end position="25"/>
    </location>
</feature>
<feature type="domain" description="Ig-like" evidence="7">
    <location>
        <begin position="132"/>
        <end position="220"/>
    </location>
</feature>
<dbReference type="GeneTree" id="ENSGT01130000278319"/>
<dbReference type="PANTHER" id="PTHR44337">
    <property type="entry name" value="CARCINOEMBRYONIC ANTIGEN-RELATED CELL ADHESION MOLECULE 8"/>
    <property type="match status" value="1"/>
</dbReference>
<evidence type="ECO:0000256" key="5">
    <source>
        <dbReference type="SAM" id="Phobius"/>
    </source>
</evidence>
<keyword evidence="4" id="KW-0393">Immunoglobulin domain</keyword>
<dbReference type="PROSITE" id="PS50835">
    <property type="entry name" value="IG_LIKE"/>
    <property type="match status" value="2"/>
</dbReference>
<keyword evidence="5" id="KW-0472">Membrane</keyword>
<evidence type="ECO:0000313" key="8">
    <source>
        <dbReference type="Ensembl" id="ENSECRP00000032711.1"/>
    </source>
</evidence>
<accession>A0A8C4TMJ9</accession>
<dbReference type="InterPro" id="IPR036179">
    <property type="entry name" value="Ig-like_dom_sf"/>
</dbReference>
<dbReference type="Proteomes" id="UP000694620">
    <property type="component" value="Unassembled WGS sequence"/>
</dbReference>
<evidence type="ECO:0000256" key="2">
    <source>
        <dbReference type="ARBA" id="ARBA00023157"/>
    </source>
</evidence>
<evidence type="ECO:0000259" key="7">
    <source>
        <dbReference type="PROSITE" id="PS50835"/>
    </source>
</evidence>
<sequence length="380" mass="41203">MKMEVRAGVVLAALSLSLFSYCCSAATLITPQNILNGTVGGEITFHLSIDPVDQTTDFGTWTFGPKIVVTWTDSKESYTKDYIGRVEVSRATGTLKFNKLFATDSGEYQVSITTAPSNLNLNGRAELKVYEPVSDVKITPKPEHPIENKTFSLTCDASGQVESIHWVKNDQPLSPSGHITLSPDSKTLSFNPVMRSDNGNYTCTASNPASKMSSEVYKLTVNYGPEQVSISGSSDNVTVGAEVNLTCSAVSQPTAIFTWYLKGELIHKEVVYLIKSVKLNNAGNYTCEAFNSVTEEKRSAKMELFVTGSDVTPNGDLSAGAIVGITIGVILSVAIIIALIVIYCCQDQIKAILGWKEGVIKIISEKNEGKFQCILFVVNY</sequence>
<dbReference type="InterPro" id="IPR013098">
    <property type="entry name" value="Ig_I-set"/>
</dbReference>
<dbReference type="SUPFAM" id="SSF48726">
    <property type="entry name" value="Immunoglobulin"/>
    <property type="match status" value="3"/>
</dbReference>
<evidence type="ECO:0000256" key="4">
    <source>
        <dbReference type="ARBA" id="ARBA00023319"/>
    </source>
</evidence>
<keyword evidence="5" id="KW-0812">Transmembrane</keyword>
<dbReference type="Ensembl" id="ENSECRT00000033434.1">
    <property type="protein sequence ID" value="ENSECRP00000032711.1"/>
    <property type="gene ID" value="ENSECRG00000022158.1"/>
</dbReference>
<dbReference type="SMART" id="SM00409">
    <property type="entry name" value="IG"/>
    <property type="match status" value="3"/>
</dbReference>
<dbReference type="InterPro" id="IPR052598">
    <property type="entry name" value="IgSF_CEA-related"/>
</dbReference>
<dbReference type="PANTHER" id="PTHR44337:SF20">
    <property type="entry name" value="CARCINOEMBRYONIC ANTIGEN-RELATED CELL ADHESION MOLECULE 5-RELATED"/>
    <property type="match status" value="1"/>
</dbReference>
<dbReference type="SMART" id="SM00408">
    <property type="entry name" value="IGc2"/>
    <property type="match status" value="2"/>
</dbReference>
<dbReference type="CDD" id="cd00096">
    <property type="entry name" value="Ig"/>
    <property type="match status" value="1"/>
</dbReference>
<evidence type="ECO:0000256" key="1">
    <source>
        <dbReference type="ARBA" id="ARBA00022729"/>
    </source>
</evidence>
<keyword evidence="2" id="KW-1015">Disulfide bond</keyword>
<reference evidence="8" key="1">
    <citation type="submission" date="2025-08" db="UniProtKB">
        <authorList>
            <consortium name="Ensembl"/>
        </authorList>
    </citation>
    <scope>IDENTIFICATION</scope>
</reference>
<dbReference type="Gene3D" id="2.60.40.10">
    <property type="entry name" value="Immunoglobulins"/>
    <property type="match status" value="3"/>
</dbReference>
<feature type="chain" id="PRO_5034037175" evidence="6">
    <location>
        <begin position="26"/>
        <end position="380"/>
    </location>
</feature>
<dbReference type="InterPro" id="IPR013783">
    <property type="entry name" value="Ig-like_fold"/>
</dbReference>
<keyword evidence="5" id="KW-1133">Transmembrane helix</keyword>